<feature type="compositionally biased region" description="Low complexity" evidence="1">
    <location>
        <begin position="77"/>
        <end position="103"/>
    </location>
</feature>
<feature type="chain" id="PRO_5040332119" evidence="2">
    <location>
        <begin position="29"/>
        <end position="253"/>
    </location>
</feature>
<proteinExistence type="predicted"/>
<feature type="region of interest" description="Disordered" evidence="1">
    <location>
        <begin position="45"/>
        <end position="64"/>
    </location>
</feature>
<evidence type="ECO:0000256" key="1">
    <source>
        <dbReference type="SAM" id="MobiDB-lite"/>
    </source>
</evidence>
<sequence>MLPKRASLAIIASIISLISYGPALEVEAAPIDRLLSFISSSQSQHQELPTDTQLLQTPPRPSLGRAQIRPIQREAHPPFSNTPPTSSSSSASSSSSSSHPSSYESSTAVWYLLHRQQQGQQQQPLQPPAIPTNPQEPQPQSTDESNSWSYRTLNGHAVLDDDDDDAGNELLDTEADEFLRPDADDEVEGTIEGEVLEEEGDEEEEDELGDEEVDAIWAGVVEQISVLKSQLQGEVDTDEALLVEKAFHDGDFE</sequence>
<accession>A0A9P7ZXH9</accession>
<protein>
    <submittedName>
        <fullName evidence="3">Uncharacterized protein</fullName>
    </submittedName>
</protein>
<feature type="compositionally biased region" description="Polar residues" evidence="1">
    <location>
        <begin position="45"/>
        <end position="56"/>
    </location>
</feature>
<organism evidence="3 4">
    <name type="scientific">Mortierella alpina</name>
    <name type="common">Oleaginous fungus</name>
    <name type="synonym">Mortierella renispora</name>
    <dbReference type="NCBI Taxonomy" id="64518"/>
    <lineage>
        <taxon>Eukaryota</taxon>
        <taxon>Fungi</taxon>
        <taxon>Fungi incertae sedis</taxon>
        <taxon>Mucoromycota</taxon>
        <taxon>Mortierellomycotina</taxon>
        <taxon>Mortierellomycetes</taxon>
        <taxon>Mortierellales</taxon>
        <taxon>Mortierellaceae</taxon>
        <taxon>Mortierella</taxon>
    </lineage>
</organism>
<feature type="region of interest" description="Disordered" evidence="1">
    <location>
        <begin position="174"/>
        <end position="208"/>
    </location>
</feature>
<feature type="region of interest" description="Disordered" evidence="1">
    <location>
        <begin position="74"/>
        <end position="103"/>
    </location>
</feature>
<evidence type="ECO:0000313" key="4">
    <source>
        <dbReference type="Proteomes" id="UP000717515"/>
    </source>
</evidence>
<reference evidence="3" key="1">
    <citation type="submission" date="2021-07" db="EMBL/GenBank/DDBJ databases">
        <title>Draft genome of Mortierella alpina, strain LL118, isolated from an aspen leaf litter sample.</title>
        <authorList>
            <person name="Yang S."/>
            <person name="Vinatzer B.A."/>
        </authorList>
    </citation>
    <scope>NUCLEOTIDE SEQUENCE</scope>
    <source>
        <strain evidence="3">LL118</strain>
    </source>
</reference>
<feature type="region of interest" description="Disordered" evidence="1">
    <location>
        <begin position="116"/>
        <end position="148"/>
    </location>
</feature>
<feature type="compositionally biased region" description="Polar residues" evidence="1">
    <location>
        <begin position="138"/>
        <end position="148"/>
    </location>
</feature>
<feature type="compositionally biased region" description="Acidic residues" evidence="1">
    <location>
        <begin position="183"/>
        <end position="208"/>
    </location>
</feature>
<keyword evidence="2" id="KW-0732">Signal</keyword>
<name>A0A9P7ZXH9_MORAP</name>
<dbReference type="Proteomes" id="UP000717515">
    <property type="component" value="Unassembled WGS sequence"/>
</dbReference>
<dbReference type="AlphaFoldDB" id="A0A9P7ZXH9"/>
<evidence type="ECO:0000313" key="3">
    <source>
        <dbReference type="EMBL" id="KAG9320029.1"/>
    </source>
</evidence>
<feature type="signal peptide" evidence="2">
    <location>
        <begin position="1"/>
        <end position="28"/>
    </location>
</feature>
<dbReference type="EMBL" id="JAIFTL010000338">
    <property type="protein sequence ID" value="KAG9320029.1"/>
    <property type="molecule type" value="Genomic_DNA"/>
</dbReference>
<evidence type="ECO:0000256" key="2">
    <source>
        <dbReference type="SAM" id="SignalP"/>
    </source>
</evidence>
<feature type="compositionally biased region" description="Pro residues" evidence="1">
    <location>
        <begin position="125"/>
        <end position="137"/>
    </location>
</feature>
<comment type="caution">
    <text evidence="3">The sequence shown here is derived from an EMBL/GenBank/DDBJ whole genome shotgun (WGS) entry which is preliminary data.</text>
</comment>
<gene>
    <name evidence="3" type="ORF">KVV02_002449</name>
</gene>